<keyword evidence="3" id="KW-0472">Membrane</keyword>
<reference evidence="4 5" key="1">
    <citation type="submission" date="2017-09" db="EMBL/GenBank/DDBJ databases">
        <title>Depth-based differentiation of microbial function through sediment-hosted aquifers and enrichment of novel symbionts in the deep terrestrial subsurface.</title>
        <authorList>
            <person name="Probst A.J."/>
            <person name="Ladd B."/>
            <person name="Jarett J.K."/>
            <person name="Geller-Mcgrath D.E."/>
            <person name="Sieber C.M."/>
            <person name="Emerson J.B."/>
            <person name="Anantharaman K."/>
            <person name="Thomas B.C."/>
            <person name="Malmstrom R."/>
            <person name="Stieglmeier M."/>
            <person name="Klingl A."/>
            <person name="Woyke T."/>
            <person name="Ryan C.M."/>
            <person name="Banfield J.F."/>
        </authorList>
    </citation>
    <scope>NUCLEOTIDE SEQUENCE [LARGE SCALE GENOMIC DNA]</scope>
    <source>
        <strain evidence="4">CG23_combo_of_CG06-09_8_20_14_all_40_14</strain>
    </source>
</reference>
<gene>
    <name evidence="4" type="ORF">COX53_02535</name>
</gene>
<organism evidence="4 5">
    <name type="scientific">candidate division WWE3 bacterium CG23_combo_of_CG06-09_8_20_14_all_40_14</name>
    <dbReference type="NCBI Taxonomy" id="1975095"/>
    <lineage>
        <taxon>Bacteria</taxon>
        <taxon>Katanobacteria</taxon>
    </lineage>
</organism>
<feature type="transmembrane region" description="Helical" evidence="3">
    <location>
        <begin position="56"/>
        <end position="77"/>
    </location>
</feature>
<evidence type="ECO:0000313" key="4">
    <source>
        <dbReference type="EMBL" id="PIP04439.1"/>
    </source>
</evidence>
<proteinExistence type="predicted"/>
<dbReference type="AlphaFoldDB" id="A0A2G9XBU9"/>
<sequence>MPMNEEQTAHRQHPVPQNIMSVEFKLVGDLTVRQFMYLIIGGITVYLALISKISFLWKAILIVFGGLGSLALAFVPLGDRGLDQWIKNFIKSISTPTQRVWQKALESREYFLADYADSLRKEVVALAPAKSRKAITDYLGGFPAPAGTFMDKREEDFLKKITFDVTVPPTLKSSVSTVTAPAKTAVSLEEPPKEEKPAKKEQFKEDILVVRKKEDLKNISTVTNVSVGRTLKHIPLEGEIILPKRTRPLRTITYVEPSSPVSDNQHRQELLRKAQELRKVLKKAEEKFSPEGAVLPASELILGDKEESRAKEKELTEIVNTLRKENKKLSTEMESLKAQMQGLDKTKETYKTQLSSYAERIKELEKKKVLVEETIQIKEPSKTEENPPNENEEIVRNLSRSVVKERKEIPSEKAQKENKEDAHPNIIWGMVKDKEGFLLENATLIIRDDNDSPIRALKTNKLGQFISATPLPNGTYKIEVLNSENYFDIINVVLTGKPLKALDFSAVRK</sequence>
<feature type="coiled-coil region" evidence="1">
    <location>
        <begin position="267"/>
        <end position="374"/>
    </location>
</feature>
<dbReference type="SUPFAM" id="SSF49478">
    <property type="entry name" value="Cna protein B-type domain"/>
    <property type="match status" value="1"/>
</dbReference>
<protein>
    <submittedName>
        <fullName evidence="4">Uncharacterized protein</fullName>
    </submittedName>
</protein>
<dbReference type="EMBL" id="PCQY01000031">
    <property type="protein sequence ID" value="PIP04439.1"/>
    <property type="molecule type" value="Genomic_DNA"/>
</dbReference>
<keyword evidence="3" id="KW-1133">Transmembrane helix</keyword>
<accession>A0A2G9XBU9</accession>
<evidence type="ECO:0000256" key="1">
    <source>
        <dbReference type="SAM" id="Coils"/>
    </source>
</evidence>
<feature type="transmembrane region" description="Helical" evidence="3">
    <location>
        <begin position="30"/>
        <end position="49"/>
    </location>
</feature>
<evidence type="ECO:0000313" key="5">
    <source>
        <dbReference type="Proteomes" id="UP000231388"/>
    </source>
</evidence>
<dbReference type="Pfam" id="PF12666">
    <property type="entry name" value="PrgI"/>
    <property type="match status" value="1"/>
</dbReference>
<keyword evidence="1" id="KW-0175">Coiled coil</keyword>
<dbReference type="InterPro" id="IPR024414">
    <property type="entry name" value="Uncharacterised_PrgI"/>
</dbReference>
<evidence type="ECO:0000256" key="3">
    <source>
        <dbReference type="SAM" id="Phobius"/>
    </source>
</evidence>
<evidence type="ECO:0000256" key="2">
    <source>
        <dbReference type="SAM" id="MobiDB-lite"/>
    </source>
</evidence>
<name>A0A2G9XBU9_UNCKA</name>
<keyword evidence="3" id="KW-0812">Transmembrane</keyword>
<feature type="region of interest" description="Disordered" evidence="2">
    <location>
        <begin position="379"/>
        <end position="399"/>
    </location>
</feature>
<comment type="caution">
    <text evidence="4">The sequence shown here is derived from an EMBL/GenBank/DDBJ whole genome shotgun (WGS) entry which is preliminary data.</text>
</comment>
<dbReference type="Proteomes" id="UP000231388">
    <property type="component" value="Unassembled WGS sequence"/>
</dbReference>